<gene>
    <name evidence="5" type="ORF">GCM10020366_51530</name>
</gene>
<comment type="caution">
    <text evidence="5">The sequence shown here is derived from an EMBL/GenBank/DDBJ whole genome shotgun (WGS) entry which is preliminary data.</text>
</comment>
<keyword evidence="4" id="KW-0143">Chaperone</keyword>
<dbReference type="InterPro" id="IPR025734">
    <property type="entry name" value="EspG"/>
</dbReference>
<protein>
    <submittedName>
        <fullName evidence="5">ESX secretion-associated protein EspG</fullName>
    </submittedName>
</protein>
<sequence length="269" mass="28542">MIGGSALAGAGPVRLSALEFDVLVEHLGLETMPLVLRVPSPGRTWTERAELADSAWRSMSAKQLGDRRELDPALDRMLRLLAHPESEVDGRTWFDRSLRVLAAAGVPDGSGADAVLVVKDEDALTLRPVSAAGLVREVASVLPVLGAGPGRSVTVRSADLDAAAAATGGNAEALAGELVRRGVRGDDAEMLTSMVREAGARGQFGAAARDRLGRRVRAPRVVGFFDTPHGRYAQLRRDSPSGDSWSTVSPADTRRMIAHVDELLTDLAR</sequence>
<name>A0ABP6RXE8_9PSEU</name>
<evidence type="ECO:0000256" key="3">
    <source>
        <dbReference type="ARBA" id="ARBA00022490"/>
    </source>
</evidence>
<evidence type="ECO:0000256" key="2">
    <source>
        <dbReference type="ARBA" id="ARBA00006411"/>
    </source>
</evidence>
<evidence type="ECO:0000256" key="1">
    <source>
        <dbReference type="ARBA" id="ARBA00004496"/>
    </source>
</evidence>
<dbReference type="Proteomes" id="UP001500483">
    <property type="component" value="Unassembled WGS sequence"/>
</dbReference>
<keyword evidence="3" id="KW-0963">Cytoplasm</keyword>
<comment type="subcellular location">
    <subcellularLocation>
        <location evidence="1">Cytoplasm</location>
    </subcellularLocation>
</comment>
<reference evidence="6" key="1">
    <citation type="journal article" date="2019" name="Int. J. Syst. Evol. Microbiol.">
        <title>The Global Catalogue of Microorganisms (GCM) 10K type strain sequencing project: providing services to taxonomists for standard genome sequencing and annotation.</title>
        <authorList>
            <consortium name="The Broad Institute Genomics Platform"/>
            <consortium name="The Broad Institute Genome Sequencing Center for Infectious Disease"/>
            <person name="Wu L."/>
            <person name="Ma J."/>
        </authorList>
    </citation>
    <scope>NUCLEOTIDE SEQUENCE [LARGE SCALE GENOMIC DNA]</scope>
    <source>
        <strain evidence="6">JCM 9687</strain>
    </source>
</reference>
<evidence type="ECO:0000256" key="4">
    <source>
        <dbReference type="ARBA" id="ARBA00023186"/>
    </source>
</evidence>
<organism evidence="5 6">
    <name type="scientific">Saccharopolyspora gregorii</name>
    <dbReference type="NCBI Taxonomy" id="33914"/>
    <lineage>
        <taxon>Bacteria</taxon>
        <taxon>Bacillati</taxon>
        <taxon>Actinomycetota</taxon>
        <taxon>Actinomycetes</taxon>
        <taxon>Pseudonocardiales</taxon>
        <taxon>Pseudonocardiaceae</taxon>
        <taxon>Saccharopolyspora</taxon>
    </lineage>
</organism>
<dbReference type="Pfam" id="PF14011">
    <property type="entry name" value="ESX-1_EspG"/>
    <property type="match status" value="1"/>
</dbReference>
<comment type="similarity">
    <text evidence="2">Belongs to the EspG family.</text>
</comment>
<dbReference type="EMBL" id="BAAAYK010000038">
    <property type="protein sequence ID" value="GAA3362669.1"/>
    <property type="molecule type" value="Genomic_DNA"/>
</dbReference>
<accession>A0ABP6RXE8</accession>
<proteinExistence type="inferred from homology"/>
<dbReference type="RefSeq" id="WP_258346924.1">
    <property type="nucleotide sequence ID" value="NZ_BAAAYK010000038.1"/>
</dbReference>
<evidence type="ECO:0000313" key="6">
    <source>
        <dbReference type="Proteomes" id="UP001500483"/>
    </source>
</evidence>
<keyword evidence="6" id="KW-1185">Reference proteome</keyword>
<evidence type="ECO:0000313" key="5">
    <source>
        <dbReference type="EMBL" id="GAA3362669.1"/>
    </source>
</evidence>